<dbReference type="SUPFAM" id="SSF55455">
    <property type="entry name" value="SRF-like"/>
    <property type="match status" value="1"/>
</dbReference>
<name>A0AAF5DGP6_STRER</name>
<dbReference type="Gene3D" id="3.40.1810.10">
    <property type="entry name" value="Transcription factor, MADS-box"/>
    <property type="match status" value="1"/>
</dbReference>
<dbReference type="WBParaSite" id="TCONS_00012168.p1">
    <property type="protein sequence ID" value="TCONS_00012168.p1"/>
    <property type="gene ID" value="XLOC_007596"/>
</dbReference>
<evidence type="ECO:0000256" key="2">
    <source>
        <dbReference type="ARBA" id="ARBA00007114"/>
    </source>
</evidence>
<feature type="region of interest" description="Disordered" evidence="7">
    <location>
        <begin position="91"/>
        <end position="145"/>
    </location>
</feature>
<dbReference type="PROSITE" id="PS00350">
    <property type="entry name" value="MADS_BOX_1"/>
    <property type="match status" value="1"/>
</dbReference>
<keyword evidence="3" id="KW-0805">Transcription regulation</keyword>
<evidence type="ECO:0000259" key="8">
    <source>
        <dbReference type="PROSITE" id="PS50066"/>
    </source>
</evidence>
<dbReference type="Proteomes" id="UP000035681">
    <property type="component" value="Unplaced"/>
</dbReference>
<protein>
    <submittedName>
        <fullName evidence="10">MADS-box domain-containing protein</fullName>
    </submittedName>
</protein>
<dbReference type="GO" id="GO:0005737">
    <property type="term" value="C:cytoplasm"/>
    <property type="evidence" value="ECO:0007669"/>
    <property type="project" value="TreeGrafter"/>
</dbReference>
<reference evidence="10" key="1">
    <citation type="submission" date="2024-02" db="UniProtKB">
        <authorList>
            <consortium name="WormBaseParasite"/>
        </authorList>
    </citation>
    <scope>IDENTIFICATION</scope>
</reference>
<comment type="similarity">
    <text evidence="2">Belongs to the bystin family.</text>
</comment>
<dbReference type="Pfam" id="PF00319">
    <property type="entry name" value="SRF-TF"/>
    <property type="match status" value="1"/>
</dbReference>
<evidence type="ECO:0000256" key="5">
    <source>
        <dbReference type="ARBA" id="ARBA00023163"/>
    </source>
</evidence>
<feature type="compositionally biased region" description="Polar residues" evidence="7">
    <location>
        <begin position="343"/>
        <end position="367"/>
    </location>
</feature>
<evidence type="ECO:0000313" key="10">
    <source>
        <dbReference type="WBParaSite" id="TCONS_00012168.p1"/>
    </source>
</evidence>
<dbReference type="InterPro" id="IPR007955">
    <property type="entry name" value="Bystin"/>
</dbReference>
<keyword evidence="4" id="KW-0238">DNA-binding</keyword>
<dbReference type="PROSITE" id="PS50066">
    <property type="entry name" value="MADS_BOX_2"/>
    <property type="match status" value="1"/>
</dbReference>
<feature type="compositionally biased region" description="Polar residues" evidence="7">
    <location>
        <begin position="222"/>
        <end position="239"/>
    </location>
</feature>
<proteinExistence type="inferred from homology"/>
<evidence type="ECO:0000256" key="7">
    <source>
        <dbReference type="SAM" id="MobiDB-lite"/>
    </source>
</evidence>
<dbReference type="GO" id="GO:0030688">
    <property type="term" value="C:preribosome, small subunit precursor"/>
    <property type="evidence" value="ECO:0007669"/>
    <property type="project" value="TreeGrafter"/>
</dbReference>
<feature type="compositionally biased region" description="Low complexity" evidence="7">
    <location>
        <begin position="110"/>
        <end position="123"/>
    </location>
</feature>
<dbReference type="CDD" id="cd00265">
    <property type="entry name" value="MADS_MEF2_like"/>
    <property type="match status" value="1"/>
</dbReference>
<dbReference type="PANTHER" id="PTHR12821">
    <property type="entry name" value="BYSTIN"/>
    <property type="match status" value="1"/>
</dbReference>
<comment type="subcellular location">
    <subcellularLocation>
        <location evidence="1">Nucleus</location>
    </subcellularLocation>
</comment>
<organism evidence="9 10">
    <name type="scientific">Strongyloides stercoralis</name>
    <name type="common">Threadworm</name>
    <dbReference type="NCBI Taxonomy" id="6248"/>
    <lineage>
        <taxon>Eukaryota</taxon>
        <taxon>Metazoa</taxon>
        <taxon>Ecdysozoa</taxon>
        <taxon>Nematoda</taxon>
        <taxon>Chromadorea</taxon>
        <taxon>Rhabditida</taxon>
        <taxon>Tylenchina</taxon>
        <taxon>Panagrolaimomorpha</taxon>
        <taxon>Strongyloidoidea</taxon>
        <taxon>Strongyloididae</taxon>
        <taxon>Strongyloides</taxon>
    </lineage>
</organism>
<feature type="compositionally biased region" description="Low complexity" evidence="7">
    <location>
        <begin position="240"/>
        <end position="259"/>
    </location>
</feature>
<feature type="region of interest" description="Disordered" evidence="7">
    <location>
        <begin position="910"/>
        <end position="929"/>
    </location>
</feature>
<dbReference type="InterPro" id="IPR036879">
    <property type="entry name" value="TF_MADSbox_sf"/>
</dbReference>
<keyword evidence="5" id="KW-0804">Transcription</keyword>
<dbReference type="InterPro" id="IPR002100">
    <property type="entry name" value="TF_MADSbox"/>
</dbReference>
<feature type="region of interest" description="Disordered" evidence="7">
    <location>
        <begin position="222"/>
        <end position="287"/>
    </location>
</feature>
<dbReference type="SMART" id="SM00432">
    <property type="entry name" value="MADS"/>
    <property type="match status" value="1"/>
</dbReference>
<dbReference type="InterPro" id="IPR033896">
    <property type="entry name" value="MEF2-like_N"/>
</dbReference>
<dbReference type="PRINTS" id="PR00404">
    <property type="entry name" value="MADSDOMAIN"/>
</dbReference>
<evidence type="ECO:0000256" key="6">
    <source>
        <dbReference type="ARBA" id="ARBA00023242"/>
    </source>
</evidence>
<dbReference type="GO" id="GO:0006364">
    <property type="term" value="P:rRNA processing"/>
    <property type="evidence" value="ECO:0007669"/>
    <property type="project" value="TreeGrafter"/>
</dbReference>
<feature type="compositionally biased region" description="Low complexity" evidence="7">
    <location>
        <begin position="329"/>
        <end position="338"/>
    </location>
</feature>
<accession>A0AAF5DGP6</accession>
<dbReference type="Pfam" id="PF05291">
    <property type="entry name" value="Bystin"/>
    <property type="match status" value="1"/>
</dbReference>
<sequence>MGRKKIQITRIQDERNRQVTFTKRKFGLMKKAYELSVLCDCEIALIIFNSSNKLFQYASTDMDKVLLKYTEYNEPHESRTNNDIMDALHRKEGKGGMGIDSDDESPGPSTPINYSSNNNSNNDSRAHSTSNVSPQGSLTQSQQQTINTIGTQQSQLSQINGIQNTNNTNRLQSMLGFNEVNNLQHFLTPNSFLNQTFMGSHNYEGEKSIFSLANQMPSTSGISGFQTTTIPFMNSTNDLQQSQTSSIHPQQQQQQQQSQHINTNLNNSSHIIPSSSPISIPRPPSQQQIVNNQMQSSLMSLNHQINTPSLNPTGRPPSASSSTNCHSNQQQQPQPQQQHHPHLNSNTNGSMLHPLNNTNQSNTQGTVNLGLNQNQLSSQQHLFQNLQPINKNNANVMMAAALAWSDNRERTSDGKLLFNKQQHNNDSESPPEKQRRLSGWSDQSQNLMNGINIKEELIQENVYNRKKEREFADCCSKYNDSFSVELSGLYVGAVGDVVVGRELPLDEQIKTSVQAKQKSNLRVKSRDIKRIKDEEYVNGKLSSKVLKQAKQQLLEEDDIEIKDNNKNTVPAPNFSKPQKQKLDSDGEDSNDDGSDYEYEENIIDIDQEEEDAMRKFYIPNDNEEKRTLYDIIMQKIEMNKESIQKEVRFQDFDDVTVKELDGKVIEMFTKVGEVMANYRSGKIPKAFKIIPSMVNWEQVLALTNPENWSDIAYLAATRLFTANLNDKMCQRYNYLILLPKLRESIMKEKKLNFHLYQALRKSVFKTAAFFKGIIIPLCESGTCSLREATIFGSILHKAHIPVMHASAAMLKIAEMNYSGANSYFIKTFIEKKITLPFRVIDGLVFHFLRMESDPRELPVLWHQSLLTFIKHYRTDISSEQREAIRNLIKVKSHPKITPEIRNLLTTAESRNTESEGNVPDYVYDDSMEF</sequence>
<feature type="domain" description="MADS-box" evidence="8">
    <location>
        <begin position="1"/>
        <end position="61"/>
    </location>
</feature>
<feature type="compositionally biased region" description="Acidic residues" evidence="7">
    <location>
        <begin position="585"/>
        <end position="596"/>
    </location>
</feature>
<dbReference type="GO" id="GO:0046983">
    <property type="term" value="F:protein dimerization activity"/>
    <property type="evidence" value="ECO:0007669"/>
    <property type="project" value="InterPro"/>
</dbReference>
<dbReference type="FunFam" id="3.40.1810.10:FF:000001">
    <property type="entry name" value="Myocyte-specific enhancer factor 2A homolog"/>
    <property type="match status" value="1"/>
</dbReference>
<evidence type="ECO:0000256" key="1">
    <source>
        <dbReference type="ARBA" id="ARBA00004123"/>
    </source>
</evidence>
<dbReference type="GO" id="GO:0045944">
    <property type="term" value="P:positive regulation of transcription by RNA polymerase II"/>
    <property type="evidence" value="ECO:0007669"/>
    <property type="project" value="InterPro"/>
</dbReference>
<keyword evidence="9" id="KW-1185">Reference proteome</keyword>
<dbReference type="GO" id="GO:0005730">
    <property type="term" value="C:nucleolus"/>
    <property type="evidence" value="ECO:0007669"/>
    <property type="project" value="TreeGrafter"/>
</dbReference>
<feature type="compositionally biased region" description="Polar residues" evidence="7">
    <location>
        <begin position="304"/>
        <end position="328"/>
    </location>
</feature>
<evidence type="ECO:0000256" key="4">
    <source>
        <dbReference type="ARBA" id="ARBA00023125"/>
    </source>
</evidence>
<feature type="region of interest" description="Disordered" evidence="7">
    <location>
        <begin position="418"/>
        <end position="441"/>
    </location>
</feature>
<feature type="region of interest" description="Disordered" evidence="7">
    <location>
        <begin position="557"/>
        <end position="596"/>
    </location>
</feature>
<dbReference type="GO" id="GO:0030515">
    <property type="term" value="F:snoRNA binding"/>
    <property type="evidence" value="ECO:0007669"/>
    <property type="project" value="TreeGrafter"/>
</dbReference>
<dbReference type="GO" id="GO:0000977">
    <property type="term" value="F:RNA polymerase II transcription regulatory region sequence-specific DNA binding"/>
    <property type="evidence" value="ECO:0007669"/>
    <property type="project" value="InterPro"/>
</dbReference>
<feature type="compositionally biased region" description="Basic and acidic residues" evidence="7">
    <location>
        <begin position="423"/>
        <end position="435"/>
    </location>
</feature>
<dbReference type="AlphaFoldDB" id="A0AAF5DGP6"/>
<evidence type="ECO:0000313" key="9">
    <source>
        <dbReference type="Proteomes" id="UP000035681"/>
    </source>
</evidence>
<evidence type="ECO:0000256" key="3">
    <source>
        <dbReference type="ARBA" id="ARBA00023015"/>
    </source>
</evidence>
<feature type="compositionally biased region" description="Polar residues" evidence="7">
    <location>
        <begin position="129"/>
        <end position="138"/>
    </location>
</feature>
<feature type="compositionally biased region" description="Low complexity" evidence="7">
    <location>
        <begin position="268"/>
        <end position="287"/>
    </location>
</feature>
<feature type="region of interest" description="Disordered" evidence="7">
    <location>
        <begin position="304"/>
        <end position="368"/>
    </location>
</feature>
<keyword evidence="6" id="KW-0539">Nucleus</keyword>
<dbReference type="PANTHER" id="PTHR12821:SF0">
    <property type="entry name" value="BYSTIN"/>
    <property type="match status" value="1"/>
</dbReference>